<sequence length="258" mass="26912">MATVAFTNPPAPGAVGDFTSDPVYEYGTPVFVQWNGNASSLTLWQLQPGAVALFGSPEFLIDVTNTENSSDVTPYTDFNWLVQTSKNLTLSNRFILSLFDVGQATPLCNSHYFEIRPKSGSPVNATSSTVLSSSTQTPVSPSGTVALSLTPAASSSAASTQISNSGLSVGAKIGFGLGVPAAILLGLALGWFLQGLWRRRGEKSPISPVSESQGKVNEIPETVGDEEMPGSFGGKELDGSAGGQELPGSLPPHYELAE</sequence>
<gene>
    <name evidence="7" type="ORF">LY89DRAFT_724990</name>
</gene>
<keyword evidence="3 6" id="KW-1133">Transmembrane helix</keyword>
<proteinExistence type="predicted"/>
<dbReference type="Proteomes" id="UP000070700">
    <property type="component" value="Unassembled WGS sequence"/>
</dbReference>
<evidence type="ECO:0000256" key="2">
    <source>
        <dbReference type="ARBA" id="ARBA00022692"/>
    </source>
</evidence>
<accession>A0A132B8F6</accession>
<organism evidence="7 8">
    <name type="scientific">Mollisia scopiformis</name>
    <name type="common">Conifer needle endophyte fungus</name>
    <name type="synonym">Phialocephala scopiformis</name>
    <dbReference type="NCBI Taxonomy" id="149040"/>
    <lineage>
        <taxon>Eukaryota</taxon>
        <taxon>Fungi</taxon>
        <taxon>Dikarya</taxon>
        <taxon>Ascomycota</taxon>
        <taxon>Pezizomycotina</taxon>
        <taxon>Leotiomycetes</taxon>
        <taxon>Helotiales</taxon>
        <taxon>Mollisiaceae</taxon>
        <taxon>Mollisia</taxon>
    </lineage>
</organism>
<feature type="region of interest" description="Disordered" evidence="5">
    <location>
        <begin position="203"/>
        <end position="258"/>
    </location>
</feature>
<dbReference type="GO" id="GO:0016020">
    <property type="term" value="C:membrane"/>
    <property type="evidence" value="ECO:0007669"/>
    <property type="project" value="UniProtKB-SubCell"/>
</dbReference>
<dbReference type="RefSeq" id="XP_018062888.1">
    <property type="nucleotide sequence ID" value="XM_018218944.1"/>
</dbReference>
<dbReference type="OrthoDB" id="3564193at2759"/>
<evidence type="ECO:0000256" key="6">
    <source>
        <dbReference type="SAM" id="Phobius"/>
    </source>
</evidence>
<evidence type="ECO:0000256" key="3">
    <source>
        <dbReference type="ARBA" id="ARBA00022989"/>
    </source>
</evidence>
<name>A0A132B8F6_MOLSC</name>
<dbReference type="GO" id="GO:0071944">
    <property type="term" value="C:cell periphery"/>
    <property type="evidence" value="ECO:0007669"/>
    <property type="project" value="UniProtKB-ARBA"/>
</dbReference>
<dbReference type="EMBL" id="KQ947435">
    <property type="protein sequence ID" value="KUJ08533.1"/>
    <property type="molecule type" value="Genomic_DNA"/>
</dbReference>
<dbReference type="InParanoid" id="A0A132B8F6"/>
<evidence type="ECO:0000313" key="7">
    <source>
        <dbReference type="EMBL" id="KUJ08533.1"/>
    </source>
</evidence>
<feature type="compositionally biased region" description="Low complexity" evidence="5">
    <location>
        <begin position="126"/>
        <end position="142"/>
    </location>
</feature>
<dbReference type="PANTHER" id="PTHR15549">
    <property type="entry name" value="PAIRED IMMUNOGLOBULIN-LIKE TYPE 2 RECEPTOR"/>
    <property type="match status" value="1"/>
</dbReference>
<dbReference type="KEGG" id="psco:LY89DRAFT_724990"/>
<evidence type="ECO:0000256" key="1">
    <source>
        <dbReference type="ARBA" id="ARBA00004167"/>
    </source>
</evidence>
<evidence type="ECO:0000313" key="8">
    <source>
        <dbReference type="Proteomes" id="UP000070700"/>
    </source>
</evidence>
<feature type="transmembrane region" description="Helical" evidence="6">
    <location>
        <begin position="173"/>
        <end position="193"/>
    </location>
</feature>
<keyword evidence="2 6" id="KW-0812">Transmembrane</keyword>
<evidence type="ECO:0000256" key="5">
    <source>
        <dbReference type="SAM" id="MobiDB-lite"/>
    </source>
</evidence>
<keyword evidence="8" id="KW-1185">Reference proteome</keyword>
<dbReference type="GeneID" id="28828670"/>
<evidence type="ECO:0008006" key="9">
    <source>
        <dbReference type="Google" id="ProtNLM"/>
    </source>
</evidence>
<dbReference type="InterPro" id="IPR051694">
    <property type="entry name" value="Immunoregulatory_rcpt-like"/>
</dbReference>
<protein>
    <recommendedName>
        <fullName evidence="9">Mid2 domain-containing protein</fullName>
    </recommendedName>
</protein>
<dbReference type="AlphaFoldDB" id="A0A132B8F6"/>
<comment type="subcellular location">
    <subcellularLocation>
        <location evidence="1">Membrane</location>
        <topology evidence="1">Single-pass membrane protein</topology>
    </subcellularLocation>
</comment>
<keyword evidence="4 6" id="KW-0472">Membrane</keyword>
<dbReference type="PANTHER" id="PTHR15549:SF30">
    <property type="entry name" value="MID2 DOMAIN-CONTAINING PROTEIN"/>
    <property type="match status" value="1"/>
</dbReference>
<reference evidence="7 8" key="1">
    <citation type="submission" date="2015-10" db="EMBL/GenBank/DDBJ databases">
        <title>Full genome of DAOMC 229536 Phialocephala scopiformis, a fungal endophyte of spruce producing the potent anti-insectan compound rugulosin.</title>
        <authorList>
            <consortium name="DOE Joint Genome Institute"/>
            <person name="Walker A.K."/>
            <person name="Frasz S.L."/>
            <person name="Seifert K.A."/>
            <person name="Miller J.D."/>
            <person name="Mondo S.J."/>
            <person name="Labutti K."/>
            <person name="Lipzen A."/>
            <person name="Dockter R."/>
            <person name="Kennedy M."/>
            <person name="Grigoriev I.V."/>
            <person name="Spatafora J.W."/>
        </authorList>
    </citation>
    <scope>NUCLEOTIDE SEQUENCE [LARGE SCALE GENOMIC DNA]</scope>
    <source>
        <strain evidence="7 8">CBS 120377</strain>
    </source>
</reference>
<feature type="region of interest" description="Disordered" evidence="5">
    <location>
        <begin position="120"/>
        <end position="142"/>
    </location>
</feature>
<evidence type="ECO:0000256" key="4">
    <source>
        <dbReference type="ARBA" id="ARBA00023136"/>
    </source>
</evidence>